<proteinExistence type="predicted"/>
<organism evidence="1 2">
    <name type="scientific">Wuchereria bancrofti</name>
    <dbReference type="NCBI Taxonomy" id="6293"/>
    <lineage>
        <taxon>Eukaryota</taxon>
        <taxon>Metazoa</taxon>
        <taxon>Ecdysozoa</taxon>
        <taxon>Nematoda</taxon>
        <taxon>Chromadorea</taxon>
        <taxon>Rhabditida</taxon>
        <taxon>Spirurina</taxon>
        <taxon>Spiruromorpha</taxon>
        <taxon>Filarioidea</taxon>
        <taxon>Onchocercidae</taxon>
        <taxon>Wuchereria</taxon>
    </lineage>
</organism>
<dbReference type="EMBL" id="UYWW01000111">
    <property type="protein sequence ID" value="VDM07317.1"/>
    <property type="molecule type" value="Genomic_DNA"/>
</dbReference>
<dbReference type="AlphaFoldDB" id="A0A3P7DRV4"/>
<evidence type="ECO:0000313" key="1">
    <source>
        <dbReference type="EMBL" id="VDM07317.1"/>
    </source>
</evidence>
<accession>A0A3P7DRV4</accession>
<name>A0A3P7DRV4_WUCBA</name>
<dbReference type="Proteomes" id="UP000270924">
    <property type="component" value="Unassembled WGS sequence"/>
</dbReference>
<evidence type="ECO:0000313" key="2">
    <source>
        <dbReference type="Proteomes" id="UP000270924"/>
    </source>
</evidence>
<reference evidence="1 2" key="1">
    <citation type="submission" date="2018-11" db="EMBL/GenBank/DDBJ databases">
        <authorList>
            <consortium name="Pathogen Informatics"/>
        </authorList>
    </citation>
    <scope>NUCLEOTIDE SEQUENCE [LARGE SCALE GENOMIC DNA]</scope>
</reference>
<dbReference type="InParanoid" id="A0A3P7DRV4"/>
<protein>
    <submittedName>
        <fullName evidence="1">Uncharacterized protein</fullName>
    </submittedName>
</protein>
<sequence length="134" mass="15810">MNMTELPRLPSKPRLTVFNVDESEMNVSLGQRNEILSQAATYMSAHDTYTHQWSSTLERCEKKPYYYNKNADVCCFFDYVERYFLIFNILIKETFATKSTIWFDSLILNDKLINIVSQKVKSRIVLTNKIAKKY</sequence>
<keyword evidence="2" id="KW-1185">Reference proteome</keyword>
<gene>
    <name evidence="1" type="ORF">WBA_LOCUS703</name>
</gene>